<evidence type="ECO:0000313" key="10">
    <source>
        <dbReference type="Proteomes" id="UP000054721"/>
    </source>
</evidence>
<protein>
    <submittedName>
        <fullName evidence="9">Mitochondrial folate transporter/carrier</fullName>
    </submittedName>
</protein>
<comment type="subcellular location">
    <subcellularLocation>
        <location evidence="1">Membrane</location>
        <topology evidence="1">Multi-pass membrane protein</topology>
    </subcellularLocation>
</comment>
<comment type="similarity">
    <text evidence="2">Belongs to the mitochondrial carrier (TC 2.A.29) family.</text>
</comment>
<reference evidence="9 10" key="1">
    <citation type="submission" date="2015-05" db="EMBL/GenBank/DDBJ databases">
        <title>Evolution of Trichinella species and genotypes.</title>
        <authorList>
            <person name="Korhonen P.K."/>
            <person name="Edoardo P."/>
            <person name="Giuseppe L.R."/>
            <person name="Gasser R.B."/>
        </authorList>
    </citation>
    <scope>NUCLEOTIDE SEQUENCE [LARGE SCALE GENOMIC DNA]</scope>
    <source>
        <strain evidence="9">ISS10</strain>
    </source>
</reference>
<dbReference type="Pfam" id="PF05535">
    <property type="entry name" value="Chromadorea_ALT"/>
    <property type="match status" value="1"/>
</dbReference>
<keyword evidence="3" id="KW-0813">Transport</keyword>
<evidence type="ECO:0000256" key="5">
    <source>
        <dbReference type="ARBA" id="ARBA00022737"/>
    </source>
</evidence>
<evidence type="ECO:0000256" key="4">
    <source>
        <dbReference type="ARBA" id="ARBA00022692"/>
    </source>
</evidence>
<dbReference type="GO" id="GO:0006862">
    <property type="term" value="P:nucleotide transport"/>
    <property type="evidence" value="ECO:0007669"/>
    <property type="project" value="InterPro"/>
</dbReference>
<dbReference type="PANTHER" id="PTHR45683">
    <property type="entry name" value="MITOCHONDRIAL NICOTINAMIDE ADENINE DINUCLEOTIDE TRANSPORTER 1-RELATED-RELATED"/>
    <property type="match status" value="1"/>
</dbReference>
<proteinExistence type="inferred from homology"/>
<evidence type="ECO:0000256" key="3">
    <source>
        <dbReference type="ARBA" id="ARBA00022448"/>
    </source>
</evidence>
<dbReference type="Pfam" id="PF00153">
    <property type="entry name" value="Mito_carr"/>
    <property type="match status" value="3"/>
</dbReference>
<dbReference type="InterPro" id="IPR023395">
    <property type="entry name" value="MCP_dom_sf"/>
</dbReference>
<keyword evidence="6" id="KW-1133">Transmembrane helix</keyword>
<gene>
    <name evidence="9" type="primary">SLC25A32</name>
    <name evidence="9" type="ORF">T02_5418</name>
</gene>
<dbReference type="InterPro" id="IPR044712">
    <property type="entry name" value="SLC25A32-like"/>
</dbReference>
<evidence type="ECO:0000256" key="8">
    <source>
        <dbReference type="PROSITE-ProRule" id="PRU00282"/>
    </source>
</evidence>
<dbReference type="InterPro" id="IPR036444">
    <property type="entry name" value="PLipase_A2_dom_sf"/>
</dbReference>
<keyword evidence="5" id="KW-0677">Repeat</keyword>
<dbReference type="OrthoDB" id="10266426at2759"/>
<evidence type="ECO:0000256" key="6">
    <source>
        <dbReference type="ARBA" id="ARBA00022989"/>
    </source>
</evidence>
<keyword evidence="10" id="KW-1185">Reference proteome</keyword>
<feature type="repeat" description="Solcar" evidence="8">
    <location>
        <begin position="1235"/>
        <end position="1323"/>
    </location>
</feature>
<evidence type="ECO:0000256" key="2">
    <source>
        <dbReference type="ARBA" id="ARBA00006375"/>
    </source>
</evidence>
<accession>A0A0V1LRG1</accession>
<evidence type="ECO:0000256" key="7">
    <source>
        <dbReference type="ARBA" id="ARBA00023136"/>
    </source>
</evidence>
<dbReference type="GO" id="GO:0006644">
    <property type="term" value="P:phospholipid metabolic process"/>
    <property type="evidence" value="ECO:0007669"/>
    <property type="project" value="InterPro"/>
</dbReference>
<feature type="repeat" description="Solcar" evidence="8">
    <location>
        <begin position="1426"/>
        <end position="1510"/>
    </location>
</feature>
<dbReference type="InterPro" id="IPR018108">
    <property type="entry name" value="MCP_transmembrane"/>
</dbReference>
<dbReference type="EMBL" id="JYDW01000012">
    <property type="protein sequence ID" value="KRZ62080.1"/>
    <property type="molecule type" value="Genomic_DNA"/>
</dbReference>
<dbReference type="SUPFAM" id="SSF48619">
    <property type="entry name" value="Phospholipase A2, PLA2"/>
    <property type="match status" value="1"/>
</dbReference>
<sequence length="1733" mass="200789">MKNEIYLSGRSGLLDFTLLFPLYSSSRNETKELSNSLSRFPCPENMLLWKLIMLAAKRIRRRTRRVAFAVPRWEVRNFLCGEYALNEEHQIFNCFGEIVKKLFCDGSGDVEEIDNMMRTVPMFDMTFTGVDDMLRKETLENLVKKFLSEMNKLFHVEPEGGDQLTKASVEQFRKQTRDMLTRLIDIMLFYPAQNFITNDLHPAKLIMQKITTILHKIGCMHQPPIGTMLGNQLDEDMKSYVVHTFLEIWWLLLCLTYAISTKYPEEDRVHSLRLNSIVSGMKSFHGEVKFLYLFGLTMFAENYDRFETIVLAPCACVEQMWLLLDIISNWSSLTFFEWLESNRSPVKFFSRILDRDSRNMIIYMQRQTTGLRLTFPQLQLSLQYTNAYPTLCWSFVYGILTLLAKHSRPLDGSRSTIWALLNSTALKNVYTELGERDMDEVDMYLRRYLILLCNQFSCYDSVGIFFWDIFKKLLPIIKVNLESYTGVASCFEAGLKWSHKIQELIDQPMIALERKFVGMVDRFIAIFILHLKAPNGDPYRAKFKSRMLSLMQSRSPVIKEEVSVIFLLSNMFFHYCAMSCDCDLVDKFLLEGLNSSDACLIDPERLKHFWIAAMLHMKQRRGNTDHCGCEALCEMVYASIHSVINRYLCTASPEHRADLWRRIVVYFEALSLFLDNPIYDCEKEDLLFVKINFEQLVQEAKKHKNLVESDVRSILLLLQRAYSSIKVWPTLSRNRMLPYEITSSKALLVTCRDYNNCPGLGAAWYAYMVFSSSYTSVQDTEIVLTSLVSRFVTMMPCVTEIIDLMNPLLNNDRLVCTALPVRLMMSQRIMLILFFQCWLFGQKFQVPTRVETHVLALFNSRMDLGIVAEDLVDPGRVSKRAIDRVQRFIEELPYDKRMEVRSWLLQWAVPSSHAAMRRLAIMLCQLDCLNESLLKTLINGLCYLLERTASLLLSRDLRGNGTVNYLYVYFLDFDAHYGGPLRMQYPDLLEKLESALLIGLVRGSLEADIGLINAVSELVMKIFFRPDIINKKRMRAENVYIIMNMVMYVKKHMSERKYQIVRNLLFTELMKRTVQGQQSSDVVEESGPENTESQLIMVKQTAKLFFDIMNFDSEISFLFKTDYFKWCCSCYIAFYPKLIDELNYTIGLSLNLLINAENDEMESLINVLTGVLFSFSNTNQSRVKPFFKFIFEKLPHDFAVEAANVITRMVFKNGQSTEQLHVFQQLMGELAKPDNETEEERRDDQMENYTIVVHPLDLLKIRHAVNEKYSGLRPALNNYLHSACSIFRERSFIGFYQGITPNLIGSTLAWGLYFAQYNWFKDFLRQWFQLENLSAWHALIAGIYAGNVTLLLTNPVWVAKTRLCLQYENQPKQYRGMIDVLVKLYRMDGIRGLYKGYLPGIVGTSHGAIQFMAYDELKKHFGSHEPKASEHLTFAVLSKSFAVLSTYPYQVIRARLQDQHLKYNGIMDAVSRTWRHERLYGFYKGLLPSLLRVTPATCITRHMLDFNKTLKSSRSKFRSRVKQKMQQRQHRQLFLPNSPIPLSVGCDVDSSVAMFMLSVVLFGTLVNYGMASNVGRGNWIPVYPLIPIGEKEPEFTQRPRPAPASTTPPARTEAVVSDVKIAHVGREYRRHTSQDPFYADIPDQEIDYIPTSGAESSCKRHEHCYEKREPSEWCILQAGIKYTFACFSSSAYFSTRGCFCDKVFGACVIDRSVNGKYEWTFCSEKKNNPCNLL</sequence>
<organism evidence="9 10">
    <name type="scientific">Trichinella nativa</name>
    <dbReference type="NCBI Taxonomy" id="6335"/>
    <lineage>
        <taxon>Eukaryota</taxon>
        <taxon>Metazoa</taxon>
        <taxon>Ecdysozoa</taxon>
        <taxon>Nematoda</taxon>
        <taxon>Enoplea</taxon>
        <taxon>Dorylaimia</taxon>
        <taxon>Trichinellida</taxon>
        <taxon>Trichinellidae</taxon>
        <taxon>Trichinella</taxon>
    </lineage>
</organism>
<dbReference type="SUPFAM" id="SSF103506">
    <property type="entry name" value="Mitochondrial carrier"/>
    <property type="match status" value="1"/>
</dbReference>
<name>A0A0V1LRG1_9BILA</name>
<evidence type="ECO:0000256" key="1">
    <source>
        <dbReference type="ARBA" id="ARBA00004141"/>
    </source>
</evidence>
<dbReference type="PROSITE" id="PS50920">
    <property type="entry name" value="SOLCAR"/>
    <property type="match status" value="3"/>
</dbReference>
<evidence type="ECO:0000313" key="9">
    <source>
        <dbReference type="EMBL" id="KRZ62080.1"/>
    </source>
</evidence>
<dbReference type="Proteomes" id="UP000054721">
    <property type="component" value="Unassembled WGS sequence"/>
</dbReference>
<keyword evidence="7 8" id="KW-0472">Membrane</keyword>
<dbReference type="Gene3D" id="1.50.40.10">
    <property type="entry name" value="Mitochondrial carrier domain"/>
    <property type="match status" value="1"/>
</dbReference>
<keyword evidence="4 8" id="KW-0812">Transmembrane</keyword>
<dbReference type="STRING" id="6335.A0A0V1LRG1"/>
<dbReference type="GO" id="GO:0004623">
    <property type="term" value="F:phospholipase A2 activity"/>
    <property type="evidence" value="ECO:0007669"/>
    <property type="project" value="InterPro"/>
</dbReference>
<comment type="caution">
    <text evidence="9">The sequence shown here is derived from an EMBL/GenBank/DDBJ whole genome shotgun (WGS) entry which is preliminary data.</text>
</comment>
<dbReference type="GO" id="GO:0016020">
    <property type="term" value="C:membrane"/>
    <property type="evidence" value="ECO:0007669"/>
    <property type="project" value="UniProtKB-SubCell"/>
</dbReference>
<dbReference type="GO" id="GO:0050482">
    <property type="term" value="P:arachidonate secretion"/>
    <property type="evidence" value="ECO:0007669"/>
    <property type="project" value="InterPro"/>
</dbReference>
<feature type="repeat" description="Solcar" evidence="8">
    <location>
        <begin position="1333"/>
        <end position="1420"/>
    </location>
</feature>
<dbReference type="GO" id="GO:0055085">
    <property type="term" value="P:transmembrane transport"/>
    <property type="evidence" value="ECO:0007669"/>
    <property type="project" value="InterPro"/>
</dbReference>
<dbReference type="InterPro" id="IPR008451">
    <property type="entry name" value="Chromadorea_ALT"/>
</dbReference>